<reference evidence="1 2" key="1">
    <citation type="submission" date="2024-09" db="EMBL/GenBank/DDBJ databases">
        <authorList>
            <person name="Sun Q."/>
            <person name="Mori K."/>
        </authorList>
    </citation>
    <scope>NUCLEOTIDE SEQUENCE [LARGE SCALE GENOMIC DNA]</scope>
    <source>
        <strain evidence="1 2">JCM 4362</strain>
    </source>
</reference>
<dbReference type="EMBL" id="JBHMCR010000022">
    <property type="protein sequence ID" value="MFB9524389.1"/>
    <property type="molecule type" value="Genomic_DNA"/>
</dbReference>
<protein>
    <recommendedName>
        <fullName evidence="3">AG2 protein</fullName>
    </recommendedName>
</protein>
<gene>
    <name evidence="1" type="ORF">ACFFTU_31085</name>
</gene>
<proteinExistence type="predicted"/>
<accession>A0ABV5PMF0</accession>
<keyword evidence="2" id="KW-1185">Reference proteome</keyword>
<dbReference type="Proteomes" id="UP001589718">
    <property type="component" value="Unassembled WGS sequence"/>
</dbReference>
<organism evidence="1 2">
    <name type="scientific">Streptomyces cremeus</name>
    <dbReference type="NCBI Taxonomy" id="66881"/>
    <lineage>
        <taxon>Bacteria</taxon>
        <taxon>Bacillati</taxon>
        <taxon>Actinomycetota</taxon>
        <taxon>Actinomycetes</taxon>
        <taxon>Kitasatosporales</taxon>
        <taxon>Streptomycetaceae</taxon>
        <taxon>Streptomyces</taxon>
    </lineage>
</organism>
<evidence type="ECO:0008006" key="3">
    <source>
        <dbReference type="Google" id="ProtNLM"/>
    </source>
</evidence>
<dbReference type="RefSeq" id="WP_345224416.1">
    <property type="nucleotide sequence ID" value="NZ_BAAAXE010000013.1"/>
</dbReference>
<sequence>MSTLTYTDVAEVDLTLLGRTAADWKQTAAHLRRLSAQARSGLLPASERARWDGVNATVTRDFIRRTTKEFADACTEATSIAHVLEDAHQELTKLQKAVRHIRDVEGPKLGMNLAGLPGMAAPSLHPTKPAEIELSRRLKVLAAHAAEIDASVARALRKSHGTDPGNFGHRSYGSLDAAQSERALELAGVGPMLSDAQFTELNSILAFNAKDSDFSTAFYQGLGSPKQALEFYARMSLDCTVGDQPERLALAKDLQRAMGTALASATDPDNRTHLPASWAEEFRALGTQPVPTPALGIDRPYGYQILGGLLRYGDYDPRFINPIAEDILRIHKEDPDFFMETKPRRSDDPDFGFNPSGLTGAGYDPLTSVLEGLGHSPEAAKEFFRAGRHLDDLTSAGFTWAPDTLDRSSEDSHEGGPDALGHALEAATTGHPWDDTRPGLHRDKDTAAIMRKVIELYSPTTEVKPQGALMDSLGRMGAAYIDDLNYSTLNFGGGGDDVNRAGLFGRSGGPRTDFDEYKVRNFMNVVAADEEGYKILSAAQQIYTSSALASFEDDPESGKAFAHNAAKVHGILDQSRISQVELDFKDKEEQANLDEEKKGEWRKYAVGGTAAVVAGVGSTLILGPAAGVAVATVVPLAMDAGAGAVGTAYGTHTLQYLKDNEVKNDGKALKTMQDIEQSCAEELWKPMARYADTVGLSAEKRGELYREIEESHALGRSKMQSARQVG</sequence>
<name>A0ABV5PMF0_STRCM</name>
<evidence type="ECO:0000313" key="2">
    <source>
        <dbReference type="Proteomes" id="UP001589718"/>
    </source>
</evidence>
<comment type="caution">
    <text evidence="1">The sequence shown here is derived from an EMBL/GenBank/DDBJ whole genome shotgun (WGS) entry which is preliminary data.</text>
</comment>
<evidence type="ECO:0000313" key="1">
    <source>
        <dbReference type="EMBL" id="MFB9524389.1"/>
    </source>
</evidence>